<keyword evidence="2" id="KW-1185">Reference proteome</keyword>
<protein>
    <submittedName>
        <fullName evidence="1">Uncharacterized protein</fullName>
    </submittedName>
</protein>
<gene>
    <name evidence="1" type="ORF">E7V67_016145</name>
</gene>
<dbReference type="Gene3D" id="2.80.10.50">
    <property type="match status" value="1"/>
</dbReference>
<proteinExistence type="predicted"/>
<dbReference type="EMBL" id="CP136508">
    <property type="protein sequence ID" value="WUR11242.1"/>
    <property type="molecule type" value="Genomic_DNA"/>
</dbReference>
<dbReference type="PROSITE" id="PS50231">
    <property type="entry name" value="RICIN_B_LECTIN"/>
    <property type="match status" value="1"/>
</dbReference>
<dbReference type="Proteomes" id="UP000321323">
    <property type="component" value="Chromosome"/>
</dbReference>
<name>A0ABZ1UET1_9BURK</name>
<sequence length="144" mass="15365">MSRQPMQAYLIMLASDERFCLGVRAVAPAMPLELKRYDERDATVRWVCGTDGLIRPLADAGLCVEVCGVSGGTGRTCLATVMPGRLAQHWCRAGGAIVNKLYPKLVLDNADGRPAEGNPVRVRALDPAAARQWHLHAVAAGGSA</sequence>
<dbReference type="SUPFAM" id="SSF50370">
    <property type="entry name" value="Ricin B-like lectins"/>
    <property type="match status" value="1"/>
</dbReference>
<accession>A0ABZ1UET1</accession>
<evidence type="ECO:0000313" key="1">
    <source>
        <dbReference type="EMBL" id="WUR11242.1"/>
    </source>
</evidence>
<reference evidence="1 2" key="1">
    <citation type="journal article" date="2019" name="Int. J. Syst. Evol. Microbiol.">
        <title>The Draft Whole-Genome Sequence of the Antibiotic Producer Empedobacter haloabium ATCC 31962 Provides Indications for Its Taxonomic Reclassification.</title>
        <authorList>
            <person name="Miess H."/>
            <person name="Arlt P."/>
            <person name="Apel A.K."/>
            <person name="Weber T."/>
            <person name="Nieselt K."/>
            <person name="Hanssen F."/>
            <person name="Czemmel S."/>
            <person name="Nahnsen S."/>
            <person name="Gross H."/>
        </authorList>
    </citation>
    <scope>NUCLEOTIDE SEQUENCE [LARGE SCALE GENOMIC DNA]</scope>
    <source>
        <strain evidence="1 2">ATCC 31962</strain>
    </source>
</reference>
<evidence type="ECO:0000313" key="2">
    <source>
        <dbReference type="Proteomes" id="UP000321323"/>
    </source>
</evidence>
<organism evidence="1 2">
    <name type="scientific">[Empedobacter] haloabium</name>
    <dbReference type="NCBI Taxonomy" id="592317"/>
    <lineage>
        <taxon>Bacteria</taxon>
        <taxon>Pseudomonadati</taxon>
        <taxon>Pseudomonadota</taxon>
        <taxon>Betaproteobacteria</taxon>
        <taxon>Burkholderiales</taxon>
        <taxon>Oxalobacteraceae</taxon>
        <taxon>Telluria group</taxon>
        <taxon>Telluria group incertae sedis</taxon>
    </lineage>
</organism>
<dbReference type="CDD" id="cd00161">
    <property type="entry name" value="beta-trefoil_Ricin-like"/>
    <property type="match status" value="1"/>
</dbReference>
<dbReference type="InterPro" id="IPR035992">
    <property type="entry name" value="Ricin_B-like_lectins"/>
</dbReference>